<organism evidence="1 2">
    <name type="scientific">Fomitopsis schrenkii</name>
    <name type="common">Brown rot fungus</name>
    <dbReference type="NCBI Taxonomy" id="2126942"/>
    <lineage>
        <taxon>Eukaryota</taxon>
        <taxon>Fungi</taxon>
        <taxon>Dikarya</taxon>
        <taxon>Basidiomycota</taxon>
        <taxon>Agaricomycotina</taxon>
        <taxon>Agaricomycetes</taxon>
        <taxon>Polyporales</taxon>
        <taxon>Fomitopsis</taxon>
    </lineage>
</organism>
<keyword evidence="2" id="KW-1185">Reference proteome</keyword>
<dbReference type="eggNOG" id="ENOG502SQ2J">
    <property type="taxonomic scope" value="Eukaryota"/>
</dbReference>
<evidence type="ECO:0000313" key="1">
    <source>
        <dbReference type="EMBL" id="EPS96932.1"/>
    </source>
</evidence>
<dbReference type="AlphaFoldDB" id="S8DWE1"/>
<dbReference type="EMBL" id="KE504182">
    <property type="protein sequence ID" value="EPS96932.1"/>
    <property type="molecule type" value="Genomic_DNA"/>
</dbReference>
<dbReference type="InterPro" id="IPR014942">
    <property type="entry name" value="AbiEii"/>
</dbReference>
<sequence length="216" mass="24544">MVLLTSELHEIAGKAERIFARHGLACCLTGGVACQLYGTTRAPNDVDLVVLTTRYSQEHIKQILIDADSQFYLVPSKDPYATYKVLWYRLGSYAGRCKVDVLQPGIMNIPNVPIQHIETIKGLPVMPLTLLLFMKLQAWTDHRDSSKHYMRSKQYTDLVDISKLLDIAVERGEVMGHSAKWMPEEFVRSAVGRMKEHITLLPDAKAKQWRIIGYKS</sequence>
<gene>
    <name evidence="1" type="ORF">FOMPIDRAFT_1018615</name>
</gene>
<proteinExistence type="predicted"/>
<dbReference type="HOGENOM" id="CLU_047728_0_0_1"/>
<protein>
    <submittedName>
        <fullName evidence="1">Uncharacterized protein</fullName>
    </submittedName>
</protein>
<dbReference type="Pfam" id="PF08843">
    <property type="entry name" value="AbiEii"/>
    <property type="match status" value="1"/>
</dbReference>
<dbReference type="InParanoid" id="S8DWE1"/>
<dbReference type="Proteomes" id="UP000015241">
    <property type="component" value="Unassembled WGS sequence"/>
</dbReference>
<accession>S8DWE1</accession>
<dbReference type="Gene3D" id="3.30.460.40">
    <property type="match status" value="1"/>
</dbReference>
<evidence type="ECO:0000313" key="2">
    <source>
        <dbReference type="Proteomes" id="UP000015241"/>
    </source>
</evidence>
<reference evidence="1 2" key="1">
    <citation type="journal article" date="2012" name="Science">
        <title>The Paleozoic origin of enzymatic lignin decomposition reconstructed from 31 fungal genomes.</title>
        <authorList>
            <person name="Floudas D."/>
            <person name="Binder M."/>
            <person name="Riley R."/>
            <person name="Barry K."/>
            <person name="Blanchette R.A."/>
            <person name="Henrissat B."/>
            <person name="Martinez A.T."/>
            <person name="Otillar R."/>
            <person name="Spatafora J.W."/>
            <person name="Yadav J.S."/>
            <person name="Aerts A."/>
            <person name="Benoit I."/>
            <person name="Boyd A."/>
            <person name="Carlson A."/>
            <person name="Copeland A."/>
            <person name="Coutinho P.M."/>
            <person name="de Vries R.P."/>
            <person name="Ferreira P."/>
            <person name="Findley K."/>
            <person name="Foster B."/>
            <person name="Gaskell J."/>
            <person name="Glotzer D."/>
            <person name="Gorecki P."/>
            <person name="Heitman J."/>
            <person name="Hesse C."/>
            <person name="Hori C."/>
            <person name="Igarashi K."/>
            <person name="Jurgens J.A."/>
            <person name="Kallen N."/>
            <person name="Kersten P."/>
            <person name="Kohler A."/>
            <person name="Kuees U."/>
            <person name="Kumar T.K.A."/>
            <person name="Kuo A."/>
            <person name="LaButti K."/>
            <person name="Larrondo L.F."/>
            <person name="Lindquist E."/>
            <person name="Ling A."/>
            <person name="Lombard V."/>
            <person name="Lucas S."/>
            <person name="Lundell T."/>
            <person name="Martin R."/>
            <person name="McLaughlin D.J."/>
            <person name="Morgenstern I."/>
            <person name="Morin E."/>
            <person name="Murat C."/>
            <person name="Nagy L.G."/>
            <person name="Nolan M."/>
            <person name="Ohm R.A."/>
            <person name="Patyshakuliyeva A."/>
            <person name="Rokas A."/>
            <person name="Ruiz-Duenas F.J."/>
            <person name="Sabat G."/>
            <person name="Salamov A."/>
            <person name="Samejima M."/>
            <person name="Schmutz J."/>
            <person name="Slot J.C."/>
            <person name="St John F."/>
            <person name="Stenlid J."/>
            <person name="Sun H."/>
            <person name="Sun S."/>
            <person name="Syed K."/>
            <person name="Tsang A."/>
            <person name="Wiebenga A."/>
            <person name="Young D."/>
            <person name="Pisabarro A."/>
            <person name="Eastwood D.C."/>
            <person name="Martin F."/>
            <person name="Cullen D."/>
            <person name="Grigoriev I.V."/>
            <person name="Hibbett D.S."/>
        </authorList>
    </citation>
    <scope>NUCLEOTIDE SEQUENCE</scope>
    <source>
        <strain evidence="2">FP-58527</strain>
    </source>
</reference>
<dbReference type="SUPFAM" id="SSF81301">
    <property type="entry name" value="Nucleotidyltransferase"/>
    <property type="match status" value="1"/>
</dbReference>
<name>S8DWE1_FOMSC</name>
<dbReference type="OrthoDB" id="3133286at2759"/>
<dbReference type="InterPro" id="IPR043519">
    <property type="entry name" value="NT_sf"/>
</dbReference>